<keyword evidence="2" id="KW-1185">Reference proteome</keyword>
<dbReference type="Proteomes" id="UP000268372">
    <property type="component" value="Unassembled WGS sequence"/>
</dbReference>
<dbReference type="RefSeq" id="WP_124899835.1">
    <property type="nucleotide sequence ID" value="NZ_RQTJ01000023.1"/>
</dbReference>
<name>A0A3P1AWJ1_9FLAO</name>
<dbReference type="OrthoDB" id="1449709at2"/>
<gene>
    <name evidence="1" type="ORF">EG242_10480</name>
</gene>
<protein>
    <submittedName>
        <fullName evidence="1">Uncharacterized protein</fullName>
    </submittedName>
</protein>
<accession>A0A3P1AWJ1</accession>
<dbReference type="AlphaFoldDB" id="A0A3P1AWJ1"/>
<evidence type="ECO:0000313" key="1">
    <source>
        <dbReference type="EMBL" id="RRA93314.1"/>
    </source>
</evidence>
<reference evidence="1 2" key="1">
    <citation type="submission" date="2018-11" db="EMBL/GenBank/DDBJ databases">
        <title>Flavobacterium sp. nov., YIM 102796 draft genome.</title>
        <authorList>
            <person name="Li G."/>
            <person name="Jiang Y."/>
        </authorList>
    </citation>
    <scope>NUCLEOTIDE SEQUENCE [LARGE SCALE GENOMIC DNA]</scope>
    <source>
        <strain evidence="1 2">YIM 102796</strain>
    </source>
</reference>
<organism evidence="1 2">
    <name type="scientific">Paenimyroides viscosum</name>
    <dbReference type="NCBI Taxonomy" id="2488729"/>
    <lineage>
        <taxon>Bacteria</taxon>
        <taxon>Pseudomonadati</taxon>
        <taxon>Bacteroidota</taxon>
        <taxon>Flavobacteriia</taxon>
        <taxon>Flavobacteriales</taxon>
        <taxon>Flavobacteriaceae</taxon>
        <taxon>Paenimyroides</taxon>
    </lineage>
</organism>
<proteinExistence type="predicted"/>
<dbReference type="EMBL" id="RQTJ01000023">
    <property type="protein sequence ID" value="RRA93314.1"/>
    <property type="molecule type" value="Genomic_DNA"/>
</dbReference>
<comment type="caution">
    <text evidence="1">The sequence shown here is derived from an EMBL/GenBank/DDBJ whole genome shotgun (WGS) entry which is preliminary data.</text>
</comment>
<sequence>MDILEKIFVNKPEVKHQYDYLQPFYKNGFRKSEKDMNQINRVSFVSEIRFGYYLHNRLENLRYDPIILGKTPDWVSEVNSEKILFEVKQLNPNEEIFNERIRLVKEDKYNEFEQLKKSYSIRDIFPYLPKIMQKEYFYRDLIVEEQFKLVICINFSNLKYEFFTDKDLIDYLDLKNNYEYFLQAVNYLDQNSFENFCNNVAGFLVIPCFGSDIFFIENEISLHKLSPATVKLLKKQI</sequence>
<evidence type="ECO:0000313" key="2">
    <source>
        <dbReference type="Proteomes" id="UP000268372"/>
    </source>
</evidence>